<feature type="transmembrane region" description="Helical" evidence="1">
    <location>
        <begin position="33"/>
        <end position="52"/>
    </location>
</feature>
<gene>
    <name evidence="2" type="ORF">RBB81_13060</name>
</gene>
<evidence type="ECO:0000256" key="1">
    <source>
        <dbReference type="SAM" id="Phobius"/>
    </source>
</evidence>
<keyword evidence="1" id="KW-0812">Transmembrane</keyword>
<name>A0AAU7YVA0_9BACT</name>
<organism evidence="2">
    <name type="scientific">Tunturiibacter gelidiferens</name>
    <dbReference type="NCBI Taxonomy" id="3069689"/>
    <lineage>
        <taxon>Bacteria</taxon>
        <taxon>Pseudomonadati</taxon>
        <taxon>Acidobacteriota</taxon>
        <taxon>Terriglobia</taxon>
        <taxon>Terriglobales</taxon>
        <taxon>Acidobacteriaceae</taxon>
        <taxon>Tunturiibacter</taxon>
    </lineage>
</organism>
<dbReference type="AlphaFoldDB" id="A0AAU7YVA0"/>
<feature type="transmembrane region" description="Helical" evidence="1">
    <location>
        <begin position="6"/>
        <end position="26"/>
    </location>
</feature>
<sequence length="104" mass="11347">MKAALTRIVSYALGAIYVLIGAIIFVDDPMLRLLWVIGSMFMAFYAISAMAIEGSATVVAYLIVITVSLWDEHISGELRLEGTLWAVFALSNRECGCRGCRVAV</sequence>
<proteinExistence type="predicted"/>
<accession>A0AAU7YVA0</accession>
<dbReference type="KEGG" id="tgi:RBB81_13060"/>
<dbReference type="RefSeq" id="WP_353070948.1">
    <property type="nucleotide sequence ID" value="NZ_CP132938.1"/>
</dbReference>
<evidence type="ECO:0000313" key="2">
    <source>
        <dbReference type="EMBL" id="XCB20528.1"/>
    </source>
</evidence>
<reference evidence="2" key="2">
    <citation type="journal article" date="2024" name="Environ. Microbiol.">
        <title>Genome analysis and description of Tunturibacter gen. nov. expands the diversity of Terriglobia in tundra soils.</title>
        <authorList>
            <person name="Messyasz A."/>
            <person name="Mannisto M.K."/>
            <person name="Kerkhof L.J."/>
            <person name="Haggblom M.M."/>
        </authorList>
    </citation>
    <scope>NUCLEOTIDE SEQUENCE</scope>
    <source>
        <strain evidence="2">M8UP39</strain>
    </source>
</reference>
<dbReference type="EMBL" id="CP132938">
    <property type="protein sequence ID" value="XCB20528.1"/>
    <property type="molecule type" value="Genomic_DNA"/>
</dbReference>
<keyword evidence="1" id="KW-0472">Membrane</keyword>
<reference evidence="2" key="1">
    <citation type="submission" date="2023-08" db="EMBL/GenBank/DDBJ databases">
        <authorList>
            <person name="Messyasz A."/>
            <person name="Mannisto M.K."/>
            <person name="Kerkhof L.J."/>
            <person name="Haggblom M."/>
        </authorList>
    </citation>
    <scope>NUCLEOTIDE SEQUENCE</scope>
    <source>
        <strain evidence="2">M8UP39</strain>
    </source>
</reference>
<keyword evidence="1" id="KW-1133">Transmembrane helix</keyword>
<protein>
    <submittedName>
        <fullName evidence="2">Uncharacterized protein</fullName>
    </submittedName>
</protein>